<evidence type="ECO:0000313" key="2">
    <source>
        <dbReference type="Proteomes" id="UP001229836"/>
    </source>
</evidence>
<evidence type="ECO:0000313" key="1">
    <source>
        <dbReference type="EMBL" id="WHP06220.1"/>
    </source>
</evidence>
<reference evidence="1 2" key="1">
    <citation type="submission" date="2023-05" db="EMBL/GenBank/DDBJ databases">
        <title>The complete genome of Acinetobacter sp. nov KCTC 92772.</title>
        <authorList>
            <person name="Zhou G."/>
        </authorList>
    </citation>
    <scope>NUCLEOTIDE SEQUENCE [LARGE SCALE GENOMIC DNA]</scope>
    <source>
        <strain evidence="1 2">KCTC 92772</strain>
    </source>
</reference>
<sequence length="122" mass="14331">MSIKEALVHIKPDLTSTQVEQFEQDMISLKNKWNQADINTINSEDFQKKINDQFDHLLVQLGYGAYDPDDAERLIHQLYLMSGYKGLMEYIVIAYRQFGDDSTLSYTYELMLDEMRSSFDEE</sequence>
<protein>
    <submittedName>
        <fullName evidence="1">Uncharacterized protein</fullName>
    </submittedName>
</protein>
<gene>
    <name evidence="1" type="ORF">QLH32_01715</name>
</gene>
<dbReference type="RefSeq" id="WP_283267791.1">
    <property type="nucleotide sequence ID" value="NZ_CP125669.1"/>
</dbReference>
<dbReference type="Proteomes" id="UP001229836">
    <property type="component" value="Chromosome"/>
</dbReference>
<organism evidence="1 2">
    <name type="scientific">Acinetobacter corruptisaponis</name>
    <dbReference type="NCBI Taxonomy" id="3045147"/>
    <lineage>
        <taxon>Bacteria</taxon>
        <taxon>Pseudomonadati</taxon>
        <taxon>Pseudomonadota</taxon>
        <taxon>Gammaproteobacteria</taxon>
        <taxon>Moraxellales</taxon>
        <taxon>Moraxellaceae</taxon>
        <taxon>Acinetobacter</taxon>
    </lineage>
</organism>
<proteinExistence type="predicted"/>
<keyword evidence="2" id="KW-1185">Reference proteome</keyword>
<accession>A0ABY8S3T1</accession>
<dbReference type="EMBL" id="CP125669">
    <property type="protein sequence ID" value="WHP06220.1"/>
    <property type="molecule type" value="Genomic_DNA"/>
</dbReference>
<name>A0ABY8S3T1_9GAMM</name>